<keyword evidence="15" id="KW-0460">Magnesium</keyword>
<dbReference type="RefSeq" id="WP_123202472.1">
    <property type="nucleotide sequence ID" value="NZ_RJMB01000019.1"/>
</dbReference>
<keyword evidence="13 15" id="KW-0368">Histidine biosynthesis</keyword>
<evidence type="ECO:0000256" key="14">
    <source>
        <dbReference type="ARBA" id="ARBA00024861"/>
    </source>
</evidence>
<keyword evidence="12 15" id="KW-0067">ATP-binding</keyword>
<dbReference type="AlphaFoldDB" id="A0A3N0E592"/>
<keyword evidence="11 15" id="KW-0547">Nucleotide-binding</keyword>
<evidence type="ECO:0000256" key="8">
    <source>
        <dbReference type="ARBA" id="ARBA00022605"/>
    </source>
</evidence>
<keyword evidence="8 15" id="KW-0028">Amino-acid biosynthesis</keyword>
<dbReference type="Pfam" id="PF01634">
    <property type="entry name" value="HisG"/>
    <property type="match status" value="1"/>
</dbReference>
<evidence type="ECO:0000259" key="16">
    <source>
        <dbReference type="Pfam" id="PF01634"/>
    </source>
</evidence>
<evidence type="ECO:0000256" key="9">
    <source>
        <dbReference type="ARBA" id="ARBA00022676"/>
    </source>
</evidence>
<name>A0A3N0E592_9ACTN</name>
<comment type="catalytic activity">
    <reaction evidence="1 15">
        <text>1-(5-phospho-beta-D-ribosyl)-ATP + diphosphate = 5-phospho-alpha-D-ribose 1-diphosphate + ATP</text>
        <dbReference type="Rhea" id="RHEA:18473"/>
        <dbReference type="ChEBI" id="CHEBI:30616"/>
        <dbReference type="ChEBI" id="CHEBI:33019"/>
        <dbReference type="ChEBI" id="CHEBI:58017"/>
        <dbReference type="ChEBI" id="CHEBI:73183"/>
        <dbReference type="EC" id="2.4.2.17"/>
    </reaction>
</comment>
<evidence type="ECO:0000313" key="18">
    <source>
        <dbReference type="EMBL" id="RNL82995.1"/>
    </source>
</evidence>
<dbReference type="PANTHER" id="PTHR21403:SF8">
    <property type="entry name" value="ATP PHOSPHORIBOSYLTRANSFERASE"/>
    <property type="match status" value="1"/>
</dbReference>
<sequence length="284" mass="31295">MPDQLRIAVPNKGQLAEPASEMLREAGYRQRKDTRDLVLVDPDNHTEFFFLRPKDIAVYVGEGTLQVGITGRDMLLDSGAPVDEVMALGFGGSTFRFAARDGANMKLEDLNGKRVATSFAGLLETYLRKHAVDARVIHLDGAVESSIRLGVADAVADVVSTGSTLRNAGLELFGDPILESEAIVIRQHDAEDDPQVEQLLRRLRGVLLARDYVMMDYDVRAEKLDEAVALTPGMEGPTVSPLHREGWVAVRAMVPRRAAQRIMDDLWEIGARAILVTDIYACRL</sequence>
<comment type="caution">
    <text evidence="18">The sequence shown here is derived from an EMBL/GenBank/DDBJ whole genome shotgun (WGS) entry which is preliminary data.</text>
</comment>
<evidence type="ECO:0000256" key="2">
    <source>
        <dbReference type="ARBA" id="ARBA00004496"/>
    </source>
</evidence>
<dbReference type="InterPro" id="IPR018198">
    <property type="entry name" value="ATP_PRibTrfase_CS"/>
</dbReference>
<feature type="domain" description="ATP phosphoribosyltransferase catalytic" evidence="16">
    <location>
        <begin position="52"/>
        <end position="205"/>
    </location>
</feature>
<evidence type="ECO:0000256" key="6">
    <source>
        <dbReference type="ARBA" id="ARBA00020998"/>
    </source>
</evidence>
<proteinExistence type="inferred from homology"/>
<comment type="function">
    <text evidence="14 15">Catalyzes the condensation of ATP and 5-phosphoribose 1-diphosphate to form N'-(5'-phosphoribosyl)-ATP (PR-ATP). Has a crucial role in the pathway because the rate of histidine biosynthesis seems to be controlled primarily by regulation of HisG enzymatic activity.</text>
</comment>
<dbReference type="GO" id="GO:0000105">
    <property type="term" value="P:L-histidine biosynthetic process"/>
    <property type="evidence" value="ECO:0007669"/>
    <property type="project" value="UniProtKB-UniRule"/>
</dbReference>
<dbReference type="InterPro" id="IPR015867">
    <property type="entry name" value="N-reg_PII/ATP_PRibTrfase_C"/>
</dbReference>
<dbReference type="UniPathway" id="UPA00031">
    <property type="reaction ID" value="UER00006"/>
</dbReference>
<comment type="pathway">
    <text evidence="3 15">Amino-acid biosynthesis; L-histidine biosynthesis; L-histidine from 5-phospho-alpha-D-ribose 1-diphosphate: step 1/9.</text>
</comment>
<organism evidence="18 19">
    <name type="scientific">Halostreptopolyspora alba</name>
    <dbReference type="NCBI Taxonomy" id="2487137"/>
    <lineage>
        <taxon>Bacteria</taxon>
        <taxon>Bacillati</taxon>
        <taxon>Actinomycetota</taxon>
        <taxon>Actinomycetes</taxon>
        <taxon>Streptosporangiales</taxon>
        <taxon>Nocardiopsidaceae</taxon>
        <taxon>Halostreptopolyspora</taxon>
    </lineage>
</organism>
<feature type="domain" description="Histidine biosynthesis HisG C-terminal" evidence="17">
    <location>
        <begin position="209"/>
        <end position="279"/>
    </location>
</feature>
<dbReference type="InterPro" id="IPR011322">
    <property type="entry name" value="N-reg_PII-like_a/b"/>
</dbReference>
<dbReference type="GO" id="GO:0000287">
    <property type="term" value="F:magnesium ion binding"/>
    <property type="evidence" value="ECO:0007669"/>
    <property type="project" value="UniProtKB-UniRule"/>
</dbReference>
<keyword evidence="15" id="KW-0479">Metal-binding</keyword>
<comment type="similarity">
    <text evidence="4 15">Belongs to the ATP phosphoribosyltransferase family. Long subfamily.</text>
</comment>
<dbReference type="PANTHER" id="PTHR21403">
    <property type="entry name" value="ATP PHOSPHORIBOSYLTRANSFERASE ATP-PRTASE"/>
    <property type="match status" value="1"/>
</dbReference>
<evidence type="ECO:0000256" key="4">
    <source>
        <dbReference type="ARBA" id="ARBA00007955"/>
    </source>
</evidence>
<dbReference type="EMBL" id="RJMB01000019">
    <property type="protein sequence ID" value="RNL82995.1"/>
    <property type="molecule type" value="Genomic_DNA"/>
</dbReference>
<dbReference type="Pfam" id="PF08029">
    <property type="entry name" value="HisG_C"/>
    <property type="match status" value="1"/>
</dbReference>
<dbReference type="InterPro" id="IPR013820">
    <property type="entry name" value="ATP_PRibTrfase_cat"/>
</dbReference>
<dbReference type="SUPFAM" id="SSF53850">
    <property type="entry name" value="Periplasmic binding protein-like II"/>
    <property type="match status" value="1"/>
</dbReference>
<dbReference type="GO" id="GO:0005737">
    <property type="term" value="C:cytoplasm"/>
    <property type="evidence" value="ECO:0007669"/>
    <property type="project" value="UniProtKB-SubCell"/>
</dbReference>
<dbReference type="Gene3D" id="3.40.190.10">
    <property type="entry name" value="Periplasmic binding protein-like II"/>
    <property type="match status" value="2"/>
</dbReference>
<evidence type="ECO:0000256" key="13">
    <source>
        <dbReference type="ARBA" id="ARBA00023102"/>
    </source>
</evidence>
<dbReference type="InterPro" id="IPR013115">
    <property type="entry name" value="HisG_C"/>
</dbReference>
<dbReference type="GO" id="GO:0003879">
    <property type="term" value="F:ATP phosphoribosyltransferase activity"/>
    <property type="evidence" value="ECO:0007669"/>
    <property type="project" value="UniProtKB-UniRule"/>
</dbReference>
<comment type="cofactor">
    <cofactor evidence="15">
        <name>Mg(2+)</name>
        <dbReference type="ChEBI" id="CHEBI:18420"/>
    </cofactor>
</comment>
<accession>A0A3N0E592</accession>
<dbReference type="OrthoDB" id="9801867at2"/>
<evidence type="ECO:0000256" key="3">
    <source>
        <dbReference type="ARBA" id="ARBA00004667"/>
    </source>
</evidence>
<dbReference type="Proteomes" id="UP000269198">
    <property type="component" value="Unassembled WGS sequence"/>
</dbReference>
<keyword evidence="10 15" id="KW-0808">Transferase</keyword>
<evidence type="ECO:0000256" key="1">
    <source>
        <dbReference type="ARBA" id="ARBA00000915"/>
    </source>
</evidence>
<dbReference type="NCBIfam" id="TIGR03455">
    <property type="entry name" value="HisG_C-term"/>
    <property type="match status" value="1"/>
</dbReference>
<dbReference type="Gene3D" id="3.30.70.120">
    <property type="match status" value="1"/>
</dbReference>
<evidence type="ECO:0000259" key="17">
    <source>
        <dbReference type="Pfam" id="PF08029"/>
    </source>
</evidence>
<dbReference type="SUPFAM" id="SSF54913">
    <property type="entry name" value="GlnB-like"/>
    <property type="match status" value="1"/>
</dbReference>
<dbReference type="InterPro" id="IPR001348">
    <property type="entry name" value="ATP_PRibTrfase_HisG"/>
</dbReference>
<keyword evidence="19" id="KW-1185">Reference proteome</keyword>
<dbReference type="FunFam" id="3.30.70.120:FF:000003">
    <property type="entry name" value="ATP phosphoribosyltransferase"/>
    <property type="match status" value="1"/>
</dbReference>
<gene>
    <name evidence="15" type="primary">hisG</name>
    <name evidence="18" type="ORF">EFW17_17400</name>
</gene>
<evidence type="ECO:0000256" key="7">
    <source>
        <dbReference type="ARBA" id="ARBA00022490"/>
    </source>
</evidence>
<dbReference type="PROSITE" id="PS01316">
    <property type="entry name" value="ATP_P_PHORIBOSYLTR"/>
    <property type="match status" value="1"/>
</dbReference>
<dbReference type="HAMAP" id="MF_00079">
    <property type="entry name" value="HisG_Long"/>
    <property type="match status" value="1"/>
</dbReference>
<dbReference type="GO" id="GO:0005524">
    <property type="term" value="F:ATP binding"/>
    <property type="evidence" value="ECO:0007669"/>
    <property type="project" value="UniProtKB-KW"/>
</dbReference>
<comment type="activity regulation">
    <text evidence="15">Feedback inhibited by histidine.</text>
</comment>
<reference evidence="18 19" key="1">
    <citation type="submission" date="2018-11" db="EMBL/GenBank/DDBJ databases">
        <title>The genome draft of YIM 96095.</title>
        <authorList>
            <person name="Tang S.-K."/>
            <person name="Chunyu W.-X."/>
            <person name="Feng Y.-Z."/>
        </authorList>
    </citation>
    <scope>NUCLEOTIDE SEQUENCE [LARGE SCALE GENOMIC DNA]</scope>
    <source>
        <strain evidence="18 19">YIM 96095</strain>
    </source>
</reference>
<evidence type="ECO:0000256" key="10">
    <source>
        <dbReference type="ARBA" id="ARBA00022679"/>
    </source>
</evidence>
<keyword evidence="9 15" id="KW-0328">Glycosyltransferase</keyword>
<evidence type="ECO:0000256" key="5">
    <source>
        <dbReference type="ARBA" id="ARBA00011946"/>
    </source>
</evidence>
<comment type="subcellular location">
    <subcellularLocation>
        <location evidence="2 15">Cytoplasm</location>
    </subcellularLocation>
</comment>
<dbReference type="InterPro" id="IPR020621">
    <property type="entry name" value="ATP-PRT_HisG_long"/>
</dbReference>
<dbReference type="EC" id="2.4.2.17" evidence="5 15"/>
<evidence type="ECO:0000256" key="15">
    <source>
        <dbReference type="HAMAP-Rule" id="MF_00079"/>
    </source>
</evidence>
<evidence type="ECO:0000313" key="19">
    <source>
        <dbReference type="Proteomes" id="UP000269198"/>
    </source>
</evidence>
<evidence type="ECO:0000256" key="12">
    <source>
        <dbReference type="ARBA" id="ARBA00022840"/>
    </source>
</evidence>
<protein>
    <recommendedName>
        <fullName evidence="6 15">ATP phosphoribosyltransferase</fullName>
        <shortName evidence="15">ATP-PRT</shortName>
        <shortName evidence="15">ATP-PRTase</shortName>
        <ecNumber evidence="5 15">2.4.2.17</ecNumber>
    </recommendedName>
</protein>
<keyword evidence="7 15" id="KW-0963">Cytoplasm</keyword>
<dbReference type="NCBIfam" id="TIGR00070">
    <property type="entry name" value="hisG"/>
    <property type="match status" value="1"/>
</dbReference>
<evidence type="ECO:0000256" key="11">
    <source>
        <dbReference type="ARBA" id="ARBA00022741"/>
    </source>
</evidence>